<dbReference type="Proteomes" id="UP000789342">
    <property type="component" value="Unassembled WGS sequence"/>
</dbReference>
<name>A0A9N9DFC9_9GLOM</name>
<protein>
    <submittedName>
        <fullName evidence="1">1345_t:CDS:1</fullName>
    </submittedName>
</protein>
<reference evidence="1" key="1">
    <citation type="submission" date="2021-06" db="EMBL/GenBank/DDBJ databases">
        <authorList>
            <person name="Kallberg Y."/>
            <person name="Tangrot J."/>
            <person name="Rosling A."/>
        </authorList>
    </citation>
    <scope>NUCLEOTIDE SEQUENCE</scope>
    <source>
        <strain evidence="1">CL551</strain>
    </source>
</reference>
<dbReference type="OrthoDB" id="2439275at2759"/>
<sequence>TCPTCDEEHKGYDVEGRWGDGNYCGEKTYCLYCRNRTFGGIPIVNVKA</sequence>
<proteinExistence type="predicted"/>
<evidence type="ECO:0000313" key="2">
    <source>
        <dbReference type="Proteomes" id="UP000789342"/>
    </source>
</evidence>
<comment type="caution">
    <text evidence="1">The sequence shown here is derived from an EMBL/GenBank/DDBJ whole genome shotgun (WGS) entry which is preliminary data.</text>
</comment>
<dbReference type="EMBL" id="CAJVPV010008693">
    <property type="protein sequence ID" value="CAG8633655.1"/>
    <property type="molecule type" value="Genomic_DNA"/>
</dbReference>
<evidence type="ECO:0000313" key="1">
    <source>
        <dbReference type="EMBL" id="CAG8633655.1"/>
    </source>
</evidence>
<accession>A0A9N9DFC9</accession>
<organism evidence="1 2">
    <name type="scientific">Acaulospora morrowiae</name>
    <dbReference type="NCBI Taxonomy" id="94023"/>
    <lineage>
        <taxon>Eukaryota</taxon>
        <taxon>Fungi</taxon>
        <taxon>Fungi incertae sedis</taxon>
        <taxon>Mucoromycota</taxon>
        <taxon>Glomeromycotina</taxon>
        <taxon>Glomeromycetes</taxon>
        <taxon>Diversisporales</taxon>
        <taxon>Acaulosporaceae</taxon>
        <taxon>Acaulospora</taxon>
    </lineage>
</organism>
<keyword evidence="2" id="KW-1185">Reference proteome</keyword>
<dbReference type="AlphaFoldDB" id="A0A9N9DFC9"/>
<feature type="non-terminal residue" evidence="1">
    <location>
        <position position="1"/>
    </location>
</feature>
<gene>
    <name evidence="1" type="ORF">AMORRO_LOCUS9203</name>
</gene>